<proteinExistence type="predicted"/>
<organism evidence="3 4">
    <name type="scientific">Alteripontixanthobacter maritimus</name>
    <dbReference type="NCBI Taxonomy" id="2161824"/>
    <lineage>
        <taxon>Bacteria</taxon>
        <taxon>Pseudomonadati</taxon>
        <taxon>Pseudomonadota</taxon>
        <taxon>Alphaproteobacteria</taxon>
        <taxon>Sphingomonadales</taxon>
        <taxon>Erythrobacteraceae</taxon>
        <taxon>Alteripontixanthobacter</taxon>
    </lineage>
</organism>
<dbReference type="RefSeq" id="WP_115365443.1">
    <property type="nucleotide sequence ID" value="NZ_QBKA01000002.1"/>
</dbReference>
<dbReference type="OrthoDB" id="9811671at2"/>
<keyword evidence="1" id="KW-0732">Signal</keyword>
<gene>
    <name evidence="3" type="ORF">HME9302_00193</name>
</gene>
<dbReference type="PANTHER" id="PTHR36919">
    <property type="entry name" value="BLR1215 PROTEIN"/>
    <property type="match status" value="1"/>
</dbReference>
<evidence type="ECO:0000313" key="3">
    <source>
        <dbReference type="EMBL" id="RDC59016.1"/>
    </source>
</evidence>
<evidence type="ECO:0000259" key="2">
    <source>
        <dbReference type="Pfam" id="PF09917"/>
    </source>
</evidence>
<dbReference type="Gene3D" id="2.40.128.520">
    <property type="match status" value="1"/>
</dbReference>
<name>A0A369Q784_9SPHN</name>
<feature type="domain" description="DUF2147" evidence="2">
    <location>
        <begin position="26"/>
        <end position="138"/>
    </location>
</feature>
<dbReference type="AlphaFoldDB" id="A0A369Q784"/>
<evidence type="ECO:0000313" key="4">
    <source>
        <dbReference type="Proteomes" id="UP000253727"/>
    </source>
</evidence>
<dbReference type="PANTHER" id="PTHR36919:SF2">
    <property type="entry name" value="BLL6627 PROTEIN"/>
    <property type="match status" value="1"/>
</dbReference>
<feature type="chain" id="PRO_5016867816" description="DUF2147 domain-containing protein" evidence="1">
    <location>
        <begin position="21"/>
        <end position="141"/>
    </location>
</feature>
<dbReference type="Proteomes" id="UP000253727">
    <property type="component" value="Unassembled WGS sequence"/>
</dbReference>
<dbReference type="EMBL" id="QBKA01000002">
    <property type="protein sequence ID" value="RDC59016.1"/>
    <property type="molecule type" value="Genomic_DNA"/>
</dbReference>
<accession>A0A369Q784</accession>
<feature type="signal peptide" evidence="1">
    <location>
        <begin position="1"/>
        <end position="20"/>
    </location>
</feature>
<keyword evidence="4" id="KW-1185">Reference proteome</keyword>
<evidence type="ECO:0000256" key="1">
    <source>
        <dbReference type="SAM" id="SignalP"/>
    </source>
</evidence>
<dbReference type="Pfam" id="PF09917">
    <property type="entry name" value="DUF2147"/>
    <property type="match status" value="1"/>
</dbReference>
<reference evidence="3 4" key="1">
    <citation type="submission" date="2018-04" db="EMBL/GenBank/DDBJ databases">
        <title>Altererythrobacter sp. HME9302 genome sequencing and assembly.</title>
        <authorList>
            <person name="Kang H."/>
            <person name="Kim H."/>
            <person name="Joh K."/>
        </authorList>
    </citation>
    <scope>NUCLEOTIDE SEQUENCE [LARGE SCALE GENOMIC DNA]</scope>
    <source>
        <strain evidence="3 4">HME9302</strain>
    </source>
</reference>
<protein>
    <recommendedName>
        <fullName evidence="2">DUF2147 domain-containing protein</fullName>
    </recommendedName>
</protein>
<sequence length="141" mass="15511">MKFALPLTATALAMAAPAFAAAPIAGKWVTEDGDAVVTIAKCGSTYCGRISEFLVIPPEGKNQRDINNRNKSLRSRKILGMPVLTNFREDGDQWRGKIYDPRNGKTYTSILQRQSNGRLKVEGCVKVVVNICDGQTWKPAR</sequence>
<dbReference type="InterPro" id="IPR019223">
    <property type="entry name" value="DUF2147"/>
</dbReference>
<comment type="caution">
    <text evidence="3">The sequence shown here is derived from an EMBL/GenBank/DDBJ whole genome shotgun (WGS) entry which is preliminary data.</text>
</comment>